<gene>
    <name evidence="1" type="primary">dnaX_1</name>
    <name evidence="1" type="ORF">DK880_00052</name>
</gene>
<dbReference type="SUPFAM" id="SSF52540">
    <property type="entry name" value="P-loop containing nucleoside triphosphate hydrolases"/>
    <property type="match status" value="1"/>
</dbReference>
<keyword evidence="2" id="KW-1185">Reference proteome</keyword>
<dbReference type="Gene3D" id="3.40.50.300">
    <property type="entry name" value="P-loop containing nucleotide triphosphate hydrolases"/>
    <property type="match status" value="1"/>
</dbReference>
<dbReference type="InterPro" id="IPR027417">
    <property type="entry name" value="P-loop_NTPase"/>
</dbReference>
<accession>A0A2Z3LH64</accession>
<dbReference type="RefSeq" id="WP_109996857.1">
    <property type="nucleotide sequence ID" value="NZ_CP029619.1"/>
</dbReference>
<evidence type="ECO:0000313" key="1">
    <source>
        <dbReference type="EMBL" id="AWN81390.1"/>
    </source>
</evidence>
<organism evidence="1 2">
    <name type="scientific">Candidatus Cardinium hertigii</name>
    <dbReference type="NCBI Taxonomy" id="247481"/>
    <lineage>
        <taxon>Bacteria</taxon>
        <taxon>Pseudomonadati</taxon>
        <taxon>Bacteroidota</taxon>
        <taxon>Cytophagia</taxon>
        <taxon>Cytophagales</taxon>
        <taxon>Amoebophilaceae</taxon>
        <taxon>Candidatus Cardinium</taxon>
    </lineage>
</organism>
<name>A0A2Z3LH64_9BACT</name>
<dbReference type="InterPro" id="IPR050238">
    <property type="entry name" value="DNA_Rep/Repair_Clamp_Loader"/>
</dbReference>
<dbReference type="PANTHER" id="PTHR11669">
    <property type="entry name" value="REPLICATION FACTOR C / DNA POLYMERASE III GAMMA-TAU SUBUNIT"/>
    <property type="match status" value="1"/>
</dbReference>
<keyword evidence="1" id="KW-0808">Transferase</keyword>
<evidence type="ECO:0000313" key="2">
    <source>
        <dbReference type="Proteomes" id="UP000245872"/>
    </source>
</evidence>
<dbReference type="OrthoDB" id="9811073at2"/>
<keyword evidence="1" id="KW-0548">Nucleotidyltransferase</keyword>
<dbReference type="AlphaFoldDB" id="A0A2Z3LH64"/>
<dbReference type="GO" id="GO:0003887">
    <property type="term" value="F:DNA-directed DNA polymerase activity"/>
    <property type="evidence" value="ECO:0007669"/>
    <property type="project" value="UniProtKB-EC"/>
</dbReference>
<dbReference type="EC" id="2.7.7.7" evidence="1"/>
<dbReference type="GO" id="GO:0006261">
    <property type="term" value="P:DNA-templated DNA replication"/>
    <property type="evidence" value="ECO:0007669"/>
    <property type="project" value="TreeGrafter"/>
</dbReference>
<dbReference type="Pfam" id="PF13177">
    <property type="entry name" value="DNA_pol3_delta2"/>
    <property type="match status" value="1"/>
</dbReference>
<protein>
    <submittedName>
        <fullName evidence="1">DNA polymerase III subunit tau</fullName>
        <ecNumber evidence="1">2.7.7.7</ecNumber>
    </submittedName>
</protein>
<dbReference type="EMBL" id="CP029619">
    <property type="protein sequence ID" value="AWN81390.1"/>
    <property type="molecule type" value="Genomic_DNA"/>
</dbReference>
<reference evidence="1 2" key="1">
    <citation type="submission" date="2018-05" db="EMBL/GenBank/DDBJ databases">
        <title>Candidatus Cardinium hertigii Genome Assembly.</title>
        <authorList>
            <person name="Showmaker K.C."/>
            <person name="Walden K.O."/>
            <person name="Fields C.J."/>
            <person name="Lambert K.N."/>
            <person name="Hudson M.E."/>
        </authorList>
    </citation>
    <scope>NUCLEOTIDE SEQUENCE [LARGE SCALE GENOMIC DNA]</scope>
    <source>
        <strain evidence="2">cHgTN10</strain>
    </source>
</reference>
<dbReference type="KEGG" id="cher:DK880_00052"/>
<dbReference type="PANTHER" id="PTHR11669:SF8">
    <property type="entry name" value="DNA POLYMERASE III SUBUNIT DELTA"/>
    <property type="match status" value="1"/>
</dbReference>
<proteinExistence type="predicted"/>
<dbReference type="Proteomes" id="UP000245872">
    <property type="component" value="Chromosome"/>
</dbReference>
<sequence>MLFSEIPEHNEFKNALIRHVALGRVGHAYLLVGPPGSANLTLAWAFATYLNCTFPIEGDACGNCSSCKSMAQWAHPDLQLLFPKKATGTQTEAEAQTIFKNYLRQHPFLTLEEWLAVLEQGSGQITKQDIHAITQRIAIQAFIGPYKIICIWLPECLNNAAANALLKTLEEPPARTVFLLVSCASEKIIPTIRSRSQQYYIPPFSKEAIEQLLRKQYTALDAHRYGAIAFLAEGDASKAFQLAEQAAPAHFDDFSSWMRHCYSGNFTKLIKQSESFHKLPIKEQKDFLRYALQLLRMTILGKCNPTVSDTTLADESTFSKNFGLHVTVSQLHLIIHLLNQAYAHLERYAHAKMMFANLSIQIATLLKAKQLSILGHALSKNK</sequence>